<dbReference type="RefSeq" id="WP_151592600.1">
    <property type="nucleotide sequence ID" value="NZ_WBMS02000004.1"/>
</dbReference>
<dbReference type="AlphaFoldDB" id="A0A6I4M7K3"/>
<dbReference type="Proteomes" id="UP000462055">
    <property type="component" value="Unassembled WGS sequence"/>
</dbReference>
<keyword evidence="2" id="KW-1185">Reference proteome</keyword>
<organism evidence="1 2">
    <name type="scientific">Actinomadura physcomitrii</name>
    <dbReference type="NCBI Taxonomy" id="2650748"/>
    <lineage>
        <taxon>Bacteria</taxon>
        <taxon>Bacillati</taxon>
        <taxon>Actinomycetota</taxon>
        <taxon>Actinomycetes</taxon>
        <taxon>Streptosporangiales</taxon>
        <taxon>Thermomonosporaceae</taxon>
        <taxon>Actinomadura</taxon>
    </lineage>
</organism>
<accession>A0A6I4M7K3</accession>
<gene>
    <name evidence="1" type="ORF">F8568_007005</name>
</gene>
<name>A0A6I4M7K3_9ACTN</name>
<proteinExistence type="predicted"/>
<evidence type="ECO:0000313" key="2">
    <source>
        <dbReference type="Proteomes" id="UP000462055"/>
    </source>
</evidence>
<reference evidence="1" key="1">
    <citation type="submission" date="2019-12" db="EMBL/GenBank/DDBJ databases">
        <title>Actinomadura physcomitrii sp. nov., a novel actinomycete isolated from moss [Physcomitrium sphaericum (Ludw) Fuernr].</title>
        <authorList>
            <person name="Zhuang X."/>
        </authorList>
    </citation>
    <scope>NUCLEOTIDE SEQUENCE [LARGE SCALE GENOMIC DNA]</scope>
    <source>
        <strain evidence="1">LD22</strain>
    </source>
</reference>
<evidence type="ECO:0000313" key="1">
    <source>
        <dbReference type="EMBL" id="MWA00127.1"/>
    </source>
</evidence>
<comment type="caution">
    <text evidence="1">The sequence shown here is derived from an EMBL/GenBank/DDBJ whole genome shotgun (WGS) entry which is preliminary data.</text>
</comment>
<evidence type="ECO:0008006" key="3">
    <source>
        <dbReference type="Google" id="ProtNLM"/>
    </source>
</evidence>
<protein>
    <recommendedName>
        <fullName evidence="3">Carboxypeptidase regulatory-like domain-containing protein</fullName>
    </recommendedName>
</protein>
<sequence length="154" mass="15865">MNDEELMAGARAAFDALDPVPEGVLAAARSALAWRAPAAALAELRHDGAVRPAAGVRGGTGRSLRFACAAEPAAGPAVEIEVTGDGRHREITGRLVPPASAEIVVRHRDVPAGRTAGRTGQSGMFCLPEVPEGLVSLLFRLPGGASVVTSWVRV</sequence>
<dbReference type="EMBL" id="WBMS02000004">
    <property type="protein sequence ID" value="MWA00127.1"/>
    <property type="molecule type" value="Genomic_DNA"/>
</dbReference>